<evidence type="ECO:0000313" key="5">
    <source>
        <dbReference type="Proteomes" id="UP000484164"/>
    </source>
</evidence>
<dbReference type="InterPro" id="IPR015424">
    <property type="entry name" value="PyrdxlP-dep_Trfase"/>
</dbReference>
<dbReference type="AlphaFoldDB" id="A0A6L3ZIX8"/>
<dbReference type="NCBIfam" id="TIGR04181">
    <property type="entry name" value="NHT_00031"/>
    <property type="match status" value="1"/>
</dbReference>
<accession>A0A6L3ZIX8</accession>
<evidence type="ECO:0000256" key="1">
    <source>
        <dbReference type="PIRSR" id="PIRSR000390-1"/>
    </source>
</evidence>
<keyword evidence="4" id="KW-0032">Aminotransferase</keyword>
<evidence type="ECO:0000256" key="2">
    <source>
        <dbReference type="PIRSR" id="PIRSR000390-2"/>
    </source>
</evidence>
<comment type="caution">
    <text evidence="4">The sequence shown here is derived from an EMBL/GenBank/DDBJ whole genome shotgun (WGS) entry which is preliminary data.</text>
</comment>
<organism evidence="4 5">
    <name type="scientific">Phaeocystidibacter marisrubri</name>
    <dbReference type="NCBI Taxonomy" id="1577780"/>
    <lineage>
        <taxon>Bacteria</taxon>
        <taxon>Pseudomonadati</taxon>
        <taxon>Bacteroidota</taxon>
        <taxon>Flavobacteriia</taxon>
        <taxon>Flavobacteriales</taxon>
        <taxon>Phaeocystidibacteraceae</taxon>
        <taxon>Phaeocystidibacter</taxon>
    </lineage>
</organism>
<dbReference type="Gene3D" id="3.40.640.10">
    <property type="entry name" value="Type I PLP-dependent aspartate aminotransferase-like (Major domain)"/>
    <property type="match status" value="1"/>
</dbReference>
<dbReference type="PANTHER" id="PTHR30244">
    <property type="entry name" value="TRANSAMINASE"/>
    <property type="match status" value="1"/>
</dbReference>
<dbReference type="GO" id="GO:0000271">
    <property type="term" value="P:polysaccharide biosynthetic process"/>
    <property type="evidence" value="ECO:0007669"/>
    <property type="project" value="TreeGrafter"/>
</dbReference>
<gene>
    <name evidence="4" type="ORF">F8C82_04060</name>
</gene>
<protein>
    <submittedName>
        <fullName evidence="4">LegC family aminotransferase</fullName>
    </submittedName>
</protein>
<dbReference type="GO" id="GO:0008483">
    <property type="term" value="F:transaminase activity"/>
    <property type="evidence" value="ECO:0007669"/>
    <property type="project" value="UniProtKB-KW"/>
</dbReference>
<dbReference type="InterPro" id="IPR015421">
    <property type="entry name" value="PyrdxlP-dep_Trfase_major"/>
</dbReference>
<keyword evidence="2 3" id="KW-0663">Pyridoxal phosphate</keyword>
<sequence>MDHKATIRAIREINGVPSDFIPLHAPVFRGNELKYVSESIQSTFVSSVGKFVDEVEKWVARETHTSKAVAMVNGTAALHISLLLAGVQRDEEVLTQALTFVATANTIHYLHAHPVFLDVDRDTLGLSPSAVESFFEEFGERRGADVYNKSTGRRIAAILPMHTFGFMVHMDEMLRVSEKWGIPLVEDAAEAYGCEYKGKPAGTMGVVGAYSFNGNKVITSGGGGILVSKNEEMATHAKYITTTAKVPHPWEYVHDETGFNYRMPNLNAALLLAQMEVCDDLIKEKQLLFERYAEYFSKVGIQLLSPPETTTRWNYWLMAIQTENRAERDALLKATNEAGVMTRPIWKLMSELPMYKDCQTDSLTNSVFLEDRIVNIPSGVKG</sequence>
<proteinExistence type="inferred from homology"/>
<dbReference type="RefSeq" id="WP_151692235.1">
    <property type="nucleotide sequence ID" value="NZ_BMGX01000002.1"/>
</dbReference>
<dbReference type="EMBL" id="WBVQ01000001">
    <property type="protein sequence ID" value="KAB2817583.1"/>
    <property type="molecule type" value="Genomic_DNA"/>
</dbReference>
<feature type="active site" description="Proton acceptor" evidence="1">
    <location>
        <position position="216"/>
    </location>
</feature>
<dbReference type="InterPro" id="IPR026385">
    <property type="entry name" value="LegC-like"/>
</dbReference>
<evidence type="ECO:0000313" key="4">
    <source>
        <dbReference type="EMBL" id="KAB2817583.1"/>
    </source>
</evidence>
<dbReference type="PANTHER" id="PTHR30244:SF30">
    <property type="entry name" value="BLR5990 PROTEIN"/>
    <property type="match status" value="1"/>
</dbReference>
<dbReference type="OrthoDB" id="9804264at2"/>
<keyword evidence="5" id="KW-1185">Reference proteome</keyword>
<feature type="modified residue" description="N6-(pyridoxal phosphate)lysine" evidence="2">
    <location>
        <position position="216"/>
    </location>
</feature>
<dbReference type="CDD" id="cd00616">
    <property type="entry name" value="AHBA_syn"/>
    <property type="match status" value="1"/>
</dbReference>
<dbReference type="PIRSF" id="PIRSF000390">
    <property type="entry name" value="PLP_StrS"/>
    <property type="match status" value="1"/>
</dbReference>
<dbReference type="InterPro" id="IPR000653">
    <property type="entry name" value="DegT/StrS_aminotransferase"/>
</dbReference>
<comment type="similarity">
    <text evidence="3">Belongs to the DegT/DnrJ/EryC1 family.</text>
</comment>
<dbReference type="Proteomes" id="UP000484164">
    <property type="component" value="Unassembled WGS sequence"/>
</dbReference>
<dbReference type="Pfam" id="PF01041">
    <property type="entry name" value="DegT_DnrJ_EryC1"/>
    <property type="match status" value="1"/>
</dbReference>
<dbReference type="GO" id="GO:0030170">
    <property type="term" value="F:pyridoxal phosphate binding"/>
    <property type="evidence" value="ECO:0007669"/>
    <property type="project" value="TreeGrafter"/>
</dbReference>
<evidence type="ECO:0000256" key="3">
    <source>
        <dbReference type="RuleBase" id="RU004508"/>
    </source>
</evidence>
<keyword evidence="4" id="KW-0808">Transferase</keyword>
<dbReference type="SUPFAM" id="SSF53383">
    <property type="entry name" value="PLP-dependent transferases"/>
    <property type="match status" value="1"/>
</dbReference>
<name>A0A6L3ZIX8_9FLAO</name>
<reference evidence="4 5" key="1">
    <citation type="submission" date="2019-10" db="EMBL/GenBank/DDBJ databases">
        <title>Genome sequence of Phaeocystidibacter marisrubri JCM30614 (type strain).</title>
        <authorList>
            <person name="Bowman J.P."/>
        </authorList>
    </citation>
    <scope>NUCLEOTIDE SEQUENCE [LARGE SCALE GENOMIC DNA]</scope>
    <source>
        <strain evidence="4 5">JCM 30614</strain>
    </source>
</reference>